<feature type="compositionally biased region" description="Basic and acidic residues" evidence="3">
    <location>
        <begin position="1"/>
        <end position="11"/>
    </location>
</feature>
<proteinExistence type="predicted"/>
<sequence>MEEVEEHHAVAEDGPGVEDSVSGEGPGGNDEDAKQGDDEQSAFLEYLAALCEQWRTRGSDLSRTEAIKIWTGLRRKTQPLSSRLCEQLRLILQPMLATRLAGGFRTGKRLDMRAVITYVASGFRRDRIWMRRSKPAKRAYQVAVAIDNSASMRDSGAGAGALAALATLVNAFHQLEIGQIAVASFGADFKVLHSLDEAWSDDAGIRIVETFSFTSPVSGYVDAVEGVLDIFDSSKLSSRRLNLAGDVTPPVQQLAFFISDGRLDQNSRVELQRLSQRATTAEVLLVAIIIDKEGKDSLLNTQEVSFVGGQVRMKPYMEDYPFANYFRIADVTRLPETLTDALRQWFEVLQRQSQ</sequence>
<name>A0A7R9UB54_9STRA</name>
<dbReference type="PANTHER" id="PTHR48103:SF2">
    <property type="entry name" value="MIDASIN"/>
    <property type="match status" value="1"/>
</dbReference>
<dbReference type="GO" id="GO:0005634">
    <property type="term" value="C:nucleus"/>
    <property type="evidence" value="ECO:0007669"/>
    <property type="project" value="TreeGrafter"/>
</dbReference>
<feature type="domain" description="VWFA" evidence="4">
    <location>
        <begin position="141"/>
        <end position="342"/>
    </location>
</feature>
<dbReference type="AlphaFoldDB" id="A0A7R9UB54"/>
<dbReference type="InterPro" id="IPR036465">
    <property type="entry name" value="vWFA_dom_sf"/>
</dbReference>
<keyword evidence="1" id="KW-0547">Nucleotide-binding</keyword>
<organism evidence="5">
    <name type="scientific">Pinguiococcus pyrenoidosus</name>
    <dbReference type="NCBI Taxonomy" id="172671"/>
    <lineage>
        <taxon>Eukaryota</taxon>
        <taxon>Sar</taxon>
        <taxon>Stramenopiles</taxon>
        <taxon>Ochrophyta</taxon>
        <taxon>Pinguiophyceae</taxon>
        <taxon>Pinguiochrysidales</taxon>
        <taxon>Pinguiochrysidaceae</taxon>
        <taxon>Pinguiococcus</taxon>
    </lineage>
</organism>
<dbReference type="InterPro" id="IPR002035">
    <property type="entry name" value="VWF_A"/>
</dbReference>
<evidence type="ECO:0000313" key="5">
    <source>
        <dbReference type="EMBL" id="CAD8260670.1"/>
    </source>
</evidence>
<dbReference type="PROSITE" id="PS50234">
    <property type="entry name" value="VWFA"/>
    <property type="match status" value="1"/>
</dbReference>
<reference evidence="5" key="1">
    <citation type="submission" date="2021-01" db="EMBL/GenBank/DDBJ databases">
        <authorList>
            <person name="Corre E."/>
            <person name="Pelletier E."/>
            <person name="Niang G."/>
            <person name="Scheremetjew M."/>
            <person name="Finn R."/>
            <person name="Kale V."/>
            <person name="Holt S."/>
            <person name="Cochrane G."/>
            <person name="Meng A."/>
            <person name="Brown T."/>
            <person name="Cohen L."/>
        </authorList>
    </citation>
    <scope>NUCLEOTIDE SEQUENCE</scope>
    <source>
        <strain evidence="5">CCMP2078</strain>
    </source>
</reference>
<dbReference type="Gene3D" id="3.40.50.410">
    <property type="entry name" value="von Willebrand factor, type A domain"/>
    <property type="match status" value="1"/>
</dbReference>
<gene>
    <name evidence="5" type="ORF">PPYR1160_LOCUS10172</name>
</gene>
<protein>
    <recommendedName>
        <fullName evidence="4">VWFA domain-containing protein</fullName>
    </recommendedName>
</protein>
<evidence type="ECO:0000256" key="2">
    <source>
        <dbReference type="ARBA" id="ARBA00022840"/>
    </source>
</evidence>
<evidence type="ECO:0000256" key="1">
    <source>
        <dbReference type="ARBA" id="ARBA00022741"/>
    </source>
</evidence>
<accession>A0A7R9UB54</accession>
<evidence type="ECO:0000256" key="3">
    <source>
        <dbReference type="SAM" id="MobiDB-lite"/>
    </source>
</evidence>
<dbReference type="GO" id="GO:0030687">
    <property type="term" value="C:preribosome, large subunit precursor"/>
    <property type="evidence" value="ECO:0007669"/>
    <property type="project" value="TreeGrafter"/>
</dbReference>
<dbReference type="SUPFAM" id="SSF53300">
    <property type="entry name" value="vWA-like"/>
    <property type="match status" value="1"/>
</dbReference>
<dbReference type="PANTHER" id="PTHR48103">
    <property type="entry name" value="MIDASIN-RELATED"/>
    <property type="match status" value="1"/>
</dbReference>
<dbReference type="GO" id="GO:0000055">
    <property type="term" value="P:ribosomal large subunit export from nucleus"/>
    <property type="evidence" value="ECO:0007669"/>
    <property type="project" value="TreeGrafter"/>
</dbReference>
<evidence type="ECO:0000259" key="4">
    <source>
        <dbReference type="PROSITE" id="PS50234"/>
    </source>
</evidence>
<feature type="region of interest" description="Disordered" evidence="3">
    <location>
        <begin position="1"/>
        <end position="36"/>
    </location>
</feature>
<dbReference type="EMBL" id="HBEA01013383">
    <property type="protein sequence ID" value="CAD8260670.1"/>
    <property type="molecule type" value="Transcribed_RNA"/>
</dbReference>
<keyword evidence="2" id="KW-0067">ATP-binding</keyword>
<dbReference type="GO" id="GO:0000027">
    <property type="term" value="P:ribosomal large subunit assembly"/>
    <property type="evidence" value="ECO:0007669"/>
    <property type="project" value="TreeGrafter"/>
</dbReference>
<dbReference type="GO" id="GO:0005524">
    <property type="term" value="F:ATP binding"/>
    <property type="evidence" value="ECO:0007669"/>
    <property type="project" value="UniProtKB-KW"/>
</dbReference>